<dbReference type="GO" id="GO:0005739">
    <property type="term" value="C:mitochondrion"/>
    <property type="evidence" value="ECO:0007669"/>
    <property type="project" value="TreeGrafter"/>
</dbReference>
<gene>
    <name evidence="10" type="primary">EOG090X0FS6</name>
</gene>
<feature type="region of interest" description="Disordered" evidence="9">
    <location>
        <begin position="237"/>
        <end position="286"/>
    </location>
</feature>
<evidence type="ECO:0000256" key="5">
    <source>
        <dbReference type="ARBA" id="ARBA00022989"/>
    </source>
</evidence>
<dbReference type="GO" id="GO:0016020">
    <property type="term" value="C:membrane"/>
    <property type="evidence" value="ECO:0007669"/>
    <property type="project" value="UniProtKB-SubCell"/>
</dbReference>
<reference evidence="10" key="1">
    <citation type="submission" date="2018-08" db="EMBL/GenBank/DDBJ databases">
        <authorList>
            <person name="Cornetti L."/>
        </authorList>
    </citation>
    <scope>NUCLEOTIDE SEQUENCE</scope>
    <source>
        <strain evidence="10">FI-BAL1-1</strain>
    </source>
</reference>
<keyword evidence="3" id="KW-0812">Transmembrane</keyword>
<evidence type="ECO:0000256" key="8">
    <source>
        <dbReference type="ARBA" id="ARBA00041344"/>
    </source>
</evidence>
<dbReference type="InterPro" id="IPR055299">
    <property type="entry name" value="TIMMDC1"/>
</dbReference>
<evidence type="ECO:0000256" key="1">
    <source>
        <dbReference type="ARBA" id="ARBA00004141"/>
    </source>
</evidence>
<keyword evidence="5" id="KW-1133">Transmembrane helix</keyword>
<dbReference type="GO" id="GO:0032981">
    <property type="term" value="P:mitochondrial respiratory chain complex I assembly"/>
    <property type="evidence" value="ECO:0007669"/>
    <property type="project" value="InterPro"/>
</dbReference>
<organism evidence="10">
    <name type="scientific">Eubosmina coregoni</name>
    <dbReference type="NCBI Taxonomy" id="186181"/>
    <lineage>
        <taxon>Eukaryota</taxon>
        <taxon>Metazoa</taxon>
        <taxon>Ecdysozoa</taxon>
        <taxon>Arthropoda</taxon>
        <taxon>Crustacea</taxon>
        <taxon>Branchiopoda</taxon>
        <taxon>Diplostraca</taxon>
        <taxon>Cladocera</taxon>
        <taxon>Anomopoda</taxon>
        <taxon>Bosminidae</taxon>
        <taxon>Eubosmina</taxon>
    </lineage>
</organism>
<dbReference type="PROSITE" id="PS00105">
    <property type="entry name" value="AA_TRANSFER_CLASS_1"/>
    <property type="match status" value="1"/>
</dbReference>
<dbReference type="Pfam" id="PF02466">
    <property type="entry name" value="Tim17"/>
    <property type="match status" value="1"/>
</dbReference>
<keyword evidence="6" id="KW-0472">Membrane</keyword>
<evidence type="ECO:0000256" key="6">
    <source>
        <dbReference type="ARBA" id="ARBA00023136"/>
    </source>
</evidence>
<dbReference type="GO" id="GO:0003824">
    <property type="term" value="F:catalytic activity"/>
    <property type="evidence" value="ECO:0007669"/>
    <property type="project" value="InterPro"/>
</dbReference>
<evidence type="ECO:0000256" key="7">
    <source>
        <dbReference type="ARBA" id="ARBA00040778"/>
    </source>
</evidence>
<evidence type="ECO:0000256" key="2">
    <source>
        <dbReference type="ARBA" id="ARBA00008444"/>
    </source>
</evidence>
<evidence type="ECO:0000256" key="4">
    <source>
        <dbReference type="ARBA" id="ARBA00022898"/>
    </source>
</evidence>
<name>A0A4Y7LQH4_9CRUS</name>
<dbReference type="AlphaFoldDB" id="A0A4Y7LQH4"/>
<dbReference type="PANTHER" id="PTHR13002">
    <property type="entry name" value="C3ORF1 PROTEIN-RELATED"/>
    <property type="match status" value="1"/>
</dbReference>
<dbReference type="EMBL" id="LR000503">
    <property type="protein sequence ID" value="SVE70122.1"/>
    <property type="molecule type" value="mRNA"/>
</dbReference>
<dbReference type="PANTHER" id="PTHR13002:SF1">
    <property type="entry name" value="COMPLEX I ASSEMBLY FACTOR TIMMDC1, MITOCHONDRIAL"/>
    <property type="match status" value="1"/>
</dbReference>
<proteinExistence type="evidence at transcript level"/>
<comment type="subcellular location">
    <subcellularLocation>
        <location evidence="1">Membrane</location>
        <topology evidence="1">Multi-pass membrane protein</topology>
    </subcellularLocation>
</comment>
<sequence>MGVTIFGVEIFSFDDDIIDPNSPAVQKLIERSKQIRSNETGWDRLKGIFERDEFGGVSPELDSTFSAGTMGLIAGFFIGGLPASKNEYNNFIDRNKAGQFESHFEAKKQLQNSVTKAMGLNGWRVGWRLGLFAGSYTFFTTAVSTYRNKSTVFEYSAGGLLAGAMYKFPMGPKAMVAGGLGGGVLGTVAGVITVGLMKLTGTTAEDIRYLRKDWKDRQNSMMTSESPRRKKEIGILGMAHELGLEPAQQNSATTDPANQLIAPEQKEEPTTSASKTEEDSAKFDEK</sequence>
<comment type="similarity">
    <text evidence="2">Belongs to the Tim17/Tim22/Tim23 family.</text>
</comment>
<keyword evidence="4" id="KW-0663">Pyridoxal phosphate</keyword>
<feature type="compositionally biased region" description="Polar residues" evidence="9">
    <location>
        <begin position="247"/>
        <end position="257"/>
    </location>
</feature>
<evidence type="ECO:0000256" key="3">
    <source>
        <dbReference type="ARBA" id="ARBA00022692"/>
    </source>
</evidence>
<evidence type="ECO:0000256" key="9">
    <source>
        <dbReference type="SAM" id="MobiDB-lite"/>
    </source>
</evidence>
<evidence type="ECO:0000313" key="10">
    <source>
        <dbReference type="EMBL" id="SVE70122.1"/>
    </source>
</evidence>
<protein>
    <recommendedName>
        <fullName evidence="7">Complex I assembly factor TIMMDC1, mitochondrial</fullName>
    </recommendedName>
    <alternativeName>
        <fullName evidence="8">Translocase of inner mitochondrial membrane domain-containing protein 1</fullName>
    </alternativeName>
</protein>
<feature type="compositionally biased region" description="Basic and acidic residues" evidence="9">
    <location>
        <begin position="264"/>
        <end position="286"/>
    </location>
</feature>
<dbReference type="InterPro" id="IPR004838">
    <property type="entry name" value="NHTrfase_class1_PyrdxlP-BS"/>
</dbReference>
<dbReference type="GO" id="GO:0030170">
    <property type="term" value="F:pyridoxal phosphate binding"/>
    <property type="evidence" value="ECO:0007669"/>
    <property type="project" value="InterPro"/>
</dbReference>
<accession>A0A4Y7LQH4</accession>